<evidence type="ECO:0000256" key="2">
    <source>
        <dbReference type="ARBA" id="ARBA00006704"/>
    </source>
</evidence>
<dbReference type="CDD" id="cd18182">
    <property type="entry name" value="ATP-synt_Fo_c_ATP5G3"/>
    <property type="match status" value="1"/>
</dbReference>
<keyword evidence="6 12" id="KW-0375">Hydrogen ion transport</keyword>
<evidence type="ECO:0000256" key="3">
    <source>
        <dbReference type="ARBA" id="ARBA00022448"/>
    </source>
</evidence>
<comment type="similarity">
    <text evidence="2 12">Belongs to the ATPase C chain family.</text>
</comment>
<evidence type="ECO:0000256" key="1">
    <source>
        <dbReference type="ARBA" id="ARBA00004141"/>
    </source>
</evidence>
<feature type="domain" description="V-ATPase proteolipid subunit C-like" evidence="13">
    <location>
        <begin position="9"/>
        <end position="71"/>
    </location>
</feature>
<accession>A0A1Y5S6W6</accession>
<evidence type="ECO:0000256" key="10">
    <source>
        <dbReference type="ARBA" id="ARBA00023136"/>
    </source>
</evidence>
<evidence type="ECO:0000256" key="7">
    <source>
        <dbReference type="ARBA" id="ARBA00022989"/>
    </source>
</evidence>
<evidence type="ECO:0000256" key="12">
    <source>
        <dbReference type="HAMAP-Rule" id="MF_01396"/>
    </source>
</evidence>
<keyword evidence="9 12" id="KW-0446">Lipid-binding</keyword>
<evidence type="ECO:0000256" key="9">
    <source>
        <dbReference type="ARBA" id="ARBA00023121"/>
    </source>
</evidence>
<protein>
    <recommendedName>
        <fullName evidence="12">ATP synthase subunit c</fullName>
    </recommendedName>
    <alternativeName>
        <fullName evidence="12">ATP synthase F(0) sector subunit c</fullName>
    </alternativeName>
    <alternativeName>
        <fullName evidence="12">F-type ATPase subunit c</fullName>
        <shortName evidence="12">F-ATPase subunit c</shortName>
    </alternativeName>
    <alternativeName>
        <fullName evidence="12">Lipid-binding protein</fullName>
    </alternativeName>
</protein>
<feature type="transmembrane region" description="Helical" evidence="12">
    <location>
        <begin position="46"/>
        <end position="74"/>
    </location>
</feature>
<keyword evidence="15" id="KW-1185">Reference proteome</keyword>
<dbReference type="InterPro" id="IPR035921">
    <property type="entry name" value="F/V-ATP_Csub_sf"/>
</dbReference>
<dbReference type="HAMAP" id="MF_01396">
    <property type="entry name" value="ATP_synth_c_bact"/>
    <property type="match status" value="1"/>
</dbReference>
<dbReference type="GO" id="GO:0045259">
    <property type="term" value="C:proton-transporting ATP synthase complex"/>
    <property type="evidence" value="ECO:0007669"/>
    <property type="project" value="UniProtKB-KW"/>
</dbReference>
<dbReference type="NCBIfam" id="NF005733">
    <property type="entry name" value="PRK07558.1"/>
    <property type="match status" value="1"/>
</dbReference>
<dbReference type="GO" id="GO:0033177">
    <property type="term" value="C:proton-transporting two-sector ATPase complex, proton-transporting domain"/>
    <property type="evidence" value="ECO:0007669"/>
    <property type="project" value="InterPro"/>
</dbReference>
<dbReference type="GO" id="GO:0046933">
    <property type="term" value="F:proton-transporting ATP synthase activity, rotational mechanism"/>
    <property type="evidence" value="ECO:0007669"/>
    <property type="project" value="UniProtKB-UniRule"/>
</dbReference>
<dbReference type="InParanoid" id="A0A1Y5S6W6"/>
<feature type="transmembrane region" description="Helical" evidence="12">
    <location>
        <begin position="12"/>
        <end position="34"/>
    </location>
</feature>
<comment type="subcellular location">
    <subcellularLocation>
        <location evidence="12">Cell membrane</location>
        <topology evidence="12">Multi-pass membrane protein</topology>
    </subcellularLocation>
    <subcellularLocation>
        <location evidence="1">Membrane</location>
        <topology evidence="1">Multi-pass membrane protein</topology>
    </subcellularLocation>
</comment>
<keyword evidence="4 12" id="KW-0138">CF(0)</keyword>
<dbReference type="GO" id="GO:0008289">
    <property type="term" value="F:lipid binding"/>
    <property type="evidence" value="ECO:0007669"/>
    <property type="project" value="UniProtKB-KW"/>
</dbReference>
<dbReference type="InterPro" id="IPR000454">
    <property type="entry name" value="ATP_synth_F0_csu"/>
</dbReference>
<organism evidence="14 15">
    <name type="scientific">Oceanibacterium hippocampi</name>
    <dbReference type="NCBI Taxonomy" id="745714"/>
    <lineage>
        <taxon>Bacteria</taxon>
        <taxon>Pseudomonadati</taxon>
        <taxon>Pseudomonadota</taxon>
        <taxon>Alphaproteobacteria</taxon>
        <taxon>Sneathiellales</taxon>
        <taxon>Sneathiellaceae</taxon>
        <taxon>Oceanibacterium</taxon>
    </lineage>
</organism>
<dbReference type="FunFam" id="1.20.20.10:FF:000008">
    <property type="entry name" value="ATPase subunit 9 homolog"/>
    <property type="match status" value="1"/>
</dbReference>
<dbReference type="Proteomes" id="UP000193200">
    <property type="component" value="Unassembled WGS sequence"/>
</dbReference>
<dbReference type="GO" id="GO:0005886">
    <property type="term" value="C:plasma membrane"/>
    <property type="evidence" value="ECO:0007669"/>
    <property type="project" value="UniProtKB-SubCell"/>
</dbReference>
<dbReference type="InterPro" id="IPR002379">
    <property type="entry name" value="ATPase_proteolipid_c-like_dom"/>
</dbReference>
<dbReference type="Gene3D" id="1.20.20.10">
    <property type="entry name" value="F1F0 ATP synthase subunit C"/>
    <property type="match status" value="1"/>
</dbReference>
<name>A0A1Y5S6W6_9PROT</name>
<keyword evidence="12" id="KW-1003">Cell membrane</keyword>
<dbReference type="PRINTS" id="PR00124">
    <property type="entry name" value="ATPASEC"/>
</dbReference>
<evidence type="ECO:0000256" key="6">
    <source>
        <dbReference type="ARBA" id="ARBA00022781"/>
    </source>
</evidence>
<dbReference type="Pfam" id="PF00137">
    <property type="entry name" value="ATP-synt_C"/>
    <property type="match status" value="1"/>
</dbReference>
<evidence type="ECO:0000313" key="15">
    <source>
        <dbReference type="Proteomes" id="UP000193200"/>
    </source>
</evidence>
<keyword evidence="3 12" id="KW-0813">Transport</keyword>
<proteinExistence type="inferred from homology"/>
<keyword evidence="5 12" id="KW-0812">Transmembrane</keyword>
<feature type="site" description="Reversibly protonated during proton transport" evidence="12">
    <location>
        <position position="58"/>
    </location>
</feature>
<keyword evidence="10 12" id="KW-0472">Membrane</keyword>
<gene>
    <name evidence="14" type="primary">atpE_1</name>
    <name evidence="12" type="synonym">atpE</name>
    <name evidence="14" type="ORF">OCH7691_01305</name>
</gene>
<evidence type="ECO:0000256" key="4">
    <source>
        <dbReference type="ARBA" id="ARBA00022547"/>
    </source>
</evidence>
<dbReference type="PANTHER" id="PTHR10031">
    <property type="entry name" value="ATP SYNTHASE LIPID-BINDING PROTEIN, MITOCHONDRIAL"/>
    <property type="match status" value="1"/>
</dbReference>
<comment type="function">
    <text evidence="12">F(1)F(0) ATP synthase produces ATP from ADP in the presence of a proton or sodium gradient. F-type ATPases consist of two structural domains, F(1) containing the extramembraneous catalytic core and F(0) containing the membrane proton channel, linked together by a central stalk and a peripheral stalk. During catalysis, ATP synthesis in the catalytic domain of F(1) is coupled via a rotary mechanism of the central stalk subunits to proton translocation.</text>
</comment>
<dbReference type="InterPro" id="IPR038662">
    <property type="entry name" value="ATP_synth_F0_csu_sf"/>
</dbReference>
<comment type="function">
    <text evidence="12">Key component of the F(0) channel; it plays a direct role in translocation across the membrane. A homomeric c-ring of between 10-14 subunits forms the central stalk rotor element with the F(1) delta and epsilon subunits.</text>
</comment>
<keyword evidence="11 12" id="KW-0066">ATP synthesis</keyword>
<evidence type="ECO:0000256" key="8">
    <source>
        <dbReference type="ARBA" id="ARBA00023065"/>
    </source>
</evidence>
<evidence type="ECO:0000256" key="11">
    <source>
        <dbReference type="ARBA" id="ARBA00023310"/>
    </source>
</evidence>
<reference evidence="14 15" key="1">
    <citation type="submission" date="2017-03" db="EMBL/GenBank/DDBJ databases">
        <authorList>
            <person name="Afonso C.L."/>
            <person name="Miller P.J."/>
            <person name="Scott M.A."/>
            <person name="Spackman E."/>
            <person name="Goraichik I."/>
            <person name="Dimitrov K.M."/>
            <person name="Suarez D.L."/>
            <person name="Swayne D.E."/>
        </authorList>
    </citation>
    <scope>NUCLEOTIDE SEQUENCE [LARGE SCALE GENOMIC DNA]</scope>
    <source>
        <strain evidence="14 15">CECT 7691</strain>
    </source>
</reference>
<sequence length="75" mass="7517">MEAEAAKLIGAGLATIALAGVGVGIGNIFGSFVQGALRNPAAAPKVFANVLLGFALTEAIALFALVIAMLLLFVF</sequence>
<dbReference type="RefSeq" id="WP_085882534.1">
    <property type="nucleotide sequence ID" value="NZ_FWFR01000001.1"/>
</dbReference>
<evidence type="ECO:0000256" key="5">
    <source>
        <dbReference type="ARBA" id="ARBA00022692"/>
    </source>
</evidence>
<dbReference type="SUPFAM" id="SSF81333">
    <property type="entry name" value="F1F0 ATP synthase subunit C"/>
    <property type="match status" value="1"/>
</dbReference>
<dbReference type="OrthoDB" id="9811093at2"/>
<dbReference type="AlphaFoldDB" id="A0A1Y5S6W6"/>
<dbReference type="EMBL" id="FWFR01000001">
    <property type="protein sequence ID" value="SLN33878.1"/>
    <property type="molecule type" value="Genomic_DNA"/>
</dbReference>
<evidence type="ECO:0000313" key="14">
    <source>
        <dbReference type="EMBL" id="SLN33878.1"/>
    </source>
</evidence>
<keyword evidence="7 12" id="KW-1133">Transmembrane helix</keyword>
<dbReference type="PANTHER" id="PTHR10031:SF0">
    <property type="entry name" value="ATPASE PROTEIN 9"/>
    <property type="match status" value="1"/>
</dbReference>
<evidence type="ECO:0000259" key="13">
    <source>
        <dbReference type="Pfam" id="PF00137"/>
    </source>
</evidence>
<keyword evidence="8 12" id="KW-0406">Ion transport</keyword>